<dbReference type="Proteomes" id="UP000002724">
    <property type="component" value="Chromosome"/>
</dbReference>
<dbReference type="OrthoDB" id="9788959at2"/>
<dbReference type="SUPFAM" id="SSF52402">
    <property type="entry name" value="Adenine nucleotide alpha hydrolases-like"/>
    <property type="match status" value="1"/>
</dbReference>
<dbReference type="Gene3D" id="3.40.50.620">
    <property type="entry name" value="HUPs"/>
    <property type="match status" value="1"/>
</dbReference>
<reference evidence="3 4" key="1">
    <citation type="submission" date="2008-06" db="EMBL/GenBank/DDBJ databases">
        <title>Complete sequence of Pelodictyon phaeoclathratiforme BU-1.</title>
        <authorList>
            <consortium name="US DOE Joint Genome Institute"/>
            <person name="Lucas S."/>
            <person name="Copeland A."/>
            <person name="Lapidus A."/>
            <person name="Glavina del Rio T."/>
            <person name="Dalin E."/>
            <person name="Tice H."/>
            <person name="Bruce D."/>
            <person name="Goodwin L."/>
            <person name="Pitluck S."/>
            <person name="Schmutz J."/>
            <person name="Larimer F."/>
            <person name="Land M."/>
            <person name="Hauser L."/>
            <person name="Kyrpides N."/>
            <person name="Mikhailova N."/>
            <person name="Liu Z."/>
            <person name="Li T."/>
            <person name="Zhao F."/>
            <person name="Overmann J."/>
            <person name="Bryant D.A."/>
            <person name="Richardson P."/>
        </authorList>
    </citation>
    <scope>NUCLEOTIDE SEQUENCE [LARGE SCALE GENOMIC DNA]</scope>
    <source>
        <strain evidence="4">DSM 5477 / BU-1</strain>
    </source>
</reference>
<dbReference type="PANTHER" id="PTHR46268">
    <property type="entry name" value="STRESS RESPONSE PROTEIN NHAX"/>
    <property type="match status" value="1"/>
</dbReference>
<evidence type="ECO:0000256" key="1">
    <source>
        <dbReference type="ARBA" id="ARBA00008791"/>
    </source>
</evidence>
<dbReference type="PANTHER" id="PTHR46268:SF6">
    <property type="entry name" value="UNIVERSAL STRESS PROTEIN UP12"/>
    <property type="match status" value="1"/>
</dbReference>
<organism evidence="3 4">
    <name type="scientific">Pelodictyon phaeoclathratiforme (strain DSM 5477 / BU-1)</name>
    <dbReference type="NCBI Taxonomy" id="324925"/>
    <lineage>
        <taxon>Bacteria</taxon>
        <taxon>Pseudomonadati</taxon>
        <taxon>Chlorobiota</taxon>
        <taxon>Chlorobiia</taxon>
        <taxon>Chlorobiales</taxon>
        <taxon>Chlorobiaceae</taxon>
        <taxon>Chlorobium/Pelodictyon group</taxon>
        <taxon>Pelodictyon</taxon>
    </lineage>
</organism>
<dbReference type="HOGENOM" id="CLU_049301_11_2_10"/>
<evidence type="ECO:0000259" key="2">
    <source>
        <dbReference type="Pfam" id="PF00582"/>
    </source>
</evidence>
<evidence type="ECO:0000313" key="4">
    <source>
        <dbReference type="Proteomes" id="UP000002724"/>
    </source>
</evidence>
<feature type="domain" description="UspA" evidence="2">
    <location>
        <begin position="5"/>
        <end position="131"/>
    </location>
</feature>
<dbReference type="InterPro" id="IPR006016">
    <property type="entry name" value="UspA"/>
</dbReference>
<dbReference type="AlphaFoldDB" id="B4SAQ2"/>
<dbReference type="STRING" id="324925.Ppha_0065"/>
<dbReference type="eggNOG" id="COG0589">
    <property type="taxonomic scope" value="Bacteria"/>
</dbReference>
<dbReference type="PRINTS" id="PR01438">
    <property type="entry name" value="UNVRSLSTRESS"/>
</dbReference>
<sequence length="143" mass="15556">MEKPRKKIICAVDFSASSDAVVHYAASMHCCDAELIVLSVVPRGERENGMLRKQLHEFSRYSDILSENKALALFTVEHGEPAAAILNYAKEHHADMIILGSHGTTAIARLLVGSTAEAVLRHAACPVVILKTPNNNKKDHGTT</sequence>
<comment type="similarity">
    <text evidence="1">Belongs to the universal stress protein A family.</text>
</comment>
<dbReference type="Pfam" id="PF00582">
    <property type="entry name" value="Usp"/>
    <property type="match status" value="1"/>
</dbReference>
<gene>
    <name evidence="3" type="ordered locus">Ppha_0065</name>
</gene>
<evidence type="ECO:0000313" key="3">
    <source>
        <dbReference type="EMBL" id="ACF42421.1"/>
    </source>
</evidence>
<keyword evidence="4" id="KW-1185">Reference proteome</keyword>
<dbReference type="InterPro" id="IPR014729">
    <property type="entry name" value="Rossmann-like_a/b/a_fold"/>
</dbReference>
<proteinExistence type="inferred from homology"/>
<name>B4SAQ2_PELPB</name>
<dbReference type="CDD" id="cd00293">
    <property type="entry name" value="USP-like"/>
    <property type="match status" value="1"/>
</dbReference>
<dbReference type="RefSeq" id="WP_012506919.1">
    <property type="nucleotide sequence ID" value="NC_011060.1"/>
</dbReference>
<accession>B4SAQ2</accession>
<dbReference type="InterPro" id="IPR006015">
    <property type="entry name" value="Universal_stress_UspA"/>
</dbReference>
<dbReference type="KEGG" id="pph:Ppha_0065"/>
<protein>
    <submittedName>
        <fullName evidence="3">UspA domain protein</fullName>
    </submittedName>
</protein>
<dbReference type="EMBL" id="CP001110">
    <property type="protein sequence ID" value="ACF42421.1"/>
    <property type="molecule type" value="Genomic_DNA"/>
</dbReference>